<evidence type="ECO:0000256" key="1">
    <source>
        <dbReference type="SAM" id="Phobius"/>
    </source>
</evidence>
<dbReference type="AlphaFoldDB" id="B7K2A6"/>
<gene>
    <name evidence="2" type="ordered locus">PCC8801_1174</name>
</gene>
<feature type="transmembrane region" description="Helical" evidence="1">
    <location>
        <begin position="6"/>
        <end position="26"/>
    </location>
</feature>
<dbReference type="OrthoDB" id="582164at2"/>
<dbReference type="HOGENOM" id="CLU_146581_0_0_3"/>
<feature type="transmembrane region" description="Helical" evidence="1">
    <location>
        <begin position="69"/>
        <end position="90"/>
    </location>
</feature>
<dbReference type="Proteomes" id="UP000008204">
    <property type="component" value="Chromosome"/>
</dbReference>
<evidence type="ECO:0000313" key="2">
    <source>
        <dbReference type="EMBL" id="ACK65242.1"/>
    </source>
</evidence>
<feature type="transmembrane region" description="Helical" evidence="1">
    <location>
        <begin position="125"/>
        <end position="145"/>
    </location>
</feature>
<feature type="transmembrane region" description="Helical" evidence="1">
    <location>
        <begin position="38"/>
        <end position="57"/>
    </location>
</feature>
<evidence type="ECO:0008006" key="4">
    <source>
        <dbReference type="Google" id="ProtNLM"/>
    </source>
</evidence>
<proteinExistence type="predicted"/>
<keyword evidence="1" id="KW-1133">Transmembrane helix</keyword>
<dbReference type="eggNOG" id="COG2510">
    <property type="taxonomic scope" value="Bacteria"/>
</dbReference>
<keyword evidence="1" id="KW-0812">Transmembrane</keyword>
<feature type="transmembrane region" description="Helical" evidence="1">
    <location>
        <begin position="97"/>
        <end position="119"/>
    </location>
</feature>
<dbReference type="EMBL" id="CP001287">
    <property type="protein sequence ID" value="ACK65242.1"/>
    <property type="molecule type" value="Genomic_DNA"/>
</dbReference>
<accession>B7K2A6</accession>
<keyword evidence="3" id="KW-1185">Reference proteome</keyword>
<name>B7K2A6_RIPO1</name>
<keyword evidence="1" id="KW-0472">Membrane</keyword>
<sequence>MSKETIALVIGGIIPALMFGFANVFTKASTSGSISMSSYVTIVGVAVTVVGVVSGLMTKDGFMADSQSAIFALAVGITWAIGQLLIALVLQKFSVPLSVLAPIYNTNTLVAVLIALIVFSEWSQVSMTHLGIGAFLTTLGGILVAKSLL</sequence>
<organism evidence="2 3">
    <name type="scientific">Rippkaea orientalis (strain PCC 8801 / RF-1)</name>
    <name type="common">Cyanothece sp. (strain PCC 8801)</name>
    <dbReference type="NCBI Taxonomy" id="41431"/>
    <lineage>
        <taxon>Bacteria</taxon>
        <taxon>Bacillati</taxon>
        <taxon>Cyanobacteriota</taxon>
        <taxon>Cyanophyceae</taxon>
        <taxon>Oscillatoriophycideae</taxon>
        <taxon>Chroococcales</taxon>
        <taxon>Aphanothecaceae</taxon>
        <taxon>Rippkaea</taxon>
        <taxon>Rippkaea orientalis</taxon>
    </lineage>
</organism>
<protein>
    <recommendedName>
        <fullName evidence="4">EamA domain-containing protein</fullName>
    </recommendedName>
</protein>
<dbReference type="KEGG" id="cyp:PCC8801_1174"/>
<evidence type="ECO:0000313" key="3">
    <source>
        <dbReference type="Proteomes" id="UP000008204"/>
    </source>
</evidence>
<reference evidence="3" key="1">
    <citation type="journal article" date="2011" name="MBio">
        <title>Novel metabolic attributes of the genus Cyanothece, comprising a group of unicellular nitrogen-fixing Cyanobacteria.</title>
        <authorList>
            <person name="Bandyopadhyay A."/>
            <person name="Elvitigala T."/>
            <person name="Welsh E."/>
            <person name="Stockel J."/>
            <person name="Liberton M."/>
            <person name="Min H."/>
            <person name="Sherman L.A."/>
            <person name="Pakrasi H.B."/>
        </authorList>
    </citation>
    <scope>NUCLEOTIDE SEQUENCE [LARGE SCALE GENOMIC DNA]</scope>
    <source>
        <strain evidence="3">PCC 8801</strain>
    </source>
</reference>
<dbReference type="RefSeq" id="WP_012594516.1">
    <property type="nucleotide sequence ID" value="NC_011726.1"/>
</dbReference>